<evidence type="ECO:0000256" key="3">
    <source>
        <dbReference type="ARBA" id="ARBA00022692"/>
    </source>
</evidence>
<gene>
    <name evidence="13" type="ORF">KIN34_00380</name>
</gene>
<dbReference type="EMBL" id="JAHBOH010000001">
    <property type="protein sequence ID" value="MBT0992746.1"/>
    <property type="molecule type" value="Genomic_DNA"/>
</dbReference>
<evidence type="ECO:0000313" key="13">
    <source>
        <dbReference type="EMBL" id="MBT0992746.1"/>
    </source>
</evidence>
<reference evidence="13 14" key="1">
    <citation type="submission" date="2021-05" db="EMBL/GenBank/DDBJ databases">
        <title>Description of Cellulomonas sp. DKR-3 sp. nov.</title>
        <authorList>
            <person name="Dahal R.H."/>
            <person name="Chaudhary D.K."/>
        </authorList>
    </citation>
    <scope>NUCLEOTIDE SEQUENCE [LARGE SCALE GENOMIC DNA]</scope>
    <source>
        <strain evidence="13 14">DKR-3</strain>
    </source>
</reference>
<keyword evidence="9" id="KW-0676">Redox-active center</keyword>
<dbReference type="InterPro" id="IPR038354">
    <property type="entry name" value="VKOR_sf"/>
</dbReference>
<feature type="transmembrane region" description="Helical" evidence="11">
    <location>
        <begin position="212"/>
        <end position="233"/>
    </location>
</feature>
<protein>
    <submittedName>
        <fullName evidence="13">Vitamin K epoxide reductase family protein</fullName>
    </submittedName>
</protein>
<name>A0ABS5TUD3_9CELL</name>
<dbReference type="InterPro" id="IPR012932">
    <property type="entry name" value="VKOR"/>
</dbReference>
<keyword evidence="4" id="KW-0874">Quinone</keyword>
<organism evidence="13 14">
    <name type="scientific">Cellulomonas fulva</name>
    <dbReference type="NCBI Taxonomy" id="2835530"/>
    <lineage>
        <taxon>Bacteria</taxon>
        <taxon>Bacillati</taxon>
        <taxon>Actinomycetota</taxon>
        <taxon>Actinomycetes</taxon>
        <taxon>Micrococcales</taxon>
        <taxon>Cellulomonadaceae</taxon>
        <taxon>Cellulomonas</taxon>
    </lineage>
</organism>
<evidence type="ECO:0000256" key="7">
    <source>
        <dbReference type="ARBA" id="ARBA00023136"/>
    </source>
</evidence>
<evidence type="ECO:0000313" key="14">
    <source>
        <dbReference type="Proteomes" id="UP000722125"/>
    </source>
</evidence>
<sequence length="286" mass="30861">MPAARSVARRAGEAEASSRRVTRGSLTVPAGRSSGPAHSRAGHNGARASRAARRRRPQGGHVSKRNAVVDDDDLDLDDVAPVDPDPDLLRPSTLAWRRRTAIEMIVSGLIGLYAAFVLSVEAWQLAGGKTTASCDLNSKISCSTVAKSWQAELLGFPNAFVGIAAEAVVLTVAVAILGGVVFPRWFMQIAQVIYTAGLVFAWWLFYEAYTDIKALCPWCLLITVTTTLVWAGLTRLNVRDRVIVLPGRAGPWARRFVAQGTDWYVTAAVLVALAGLVWLGYGYTLL</sequence>
<keyword evidence="3 11" id="KW-0812">Transmembrane</keyword>
<evidence type="ECO:0000256" key="1">
    <source>
        <dbReference type="ARBA" id="ARBA00004141"/>
    </source>
</evidence>
<dbReference type="SMART" id="SM00756">
    <property type="entry name" value="VKc"/>
    <property type="match status" value="1"/>
</dbReference>
<feature type="transmembrane region" description="Helical" evidence="11">
    <location>
        <begin position="189"/>
        <end position="206"/>
    </location>
</feature>
<comment type="subcellular location">
    <subcellularLocation>
        <location evidence="1">Membrane</location>
        <topology evidence="1">Multi-pass membrane protein</topology>
    </subcellularLocation>
</comment>
<feature type="transmembrane region" description="Helical" evidence="11">
    <location>
        <begin position="263"/>
        <end position="283"/>
    </location>
</feature>
<keyword evidence="6" id="KW-0560">Oxidoreductase</keyword>
<evidence type="ECO:0000256" key="9">
    <source>
        <dbReference type="ARBA" id="ARBA00023284"/>
    </source>
</evidence>
<evidence type="ECO:0000256" key="11">
    <source>
        <dbReference type="SAM" id="Phobius"/>
    </source>
</evidence>
<feature type="region of interest" description="Disordered" evidence="10">
    <location>
        <begin position="1"/>
        <end position="68"/>
    </location>
</feature>
<keyword evidence="5 11" id="KW-1133">Transmembrane helix</keyword>
<dbReference type="Gene3D" id="1.20.1440.130">
    <property type="entry name" value="VKOR domain"/>
    <property type="match status" value="1"/>
</dbReference>
<evidence type="ECO:0000256" key="4">
    <source>
        <dbReference type="ARBA" id="ARBA00022719"/>
    </source>
</evidence>
<comment type="similarity">
    <text evidence="2">Belongs to the VKOR family.</text>
</comment>
<keyword evidence="14" id="KW-1185">Reference proteome</keyword>
<feature type="compositionally biased region" description="Basic residues" evidence="10">
    <location>
        <begin position="50"/>
        <end position="64"/>
    </location>
</feature>
<dbReference type="CDD" id="cd12922">
    <property type="entry name" value="VKOR_5"/>
    <property type="match status" value="1"/>
</dbReference>
<keyword evidence="8" id="KW-1015">Disulfide bond</keyword>
<dbReference type="InterPro" id="IPR041714">
    <property type="entry name" value="VKOR_Actinobacteria"/>
</dbReference>
<comment type="caution">
    <text evidence="13">The sequence shown here is derived from an EMBL/GenBank/DDBJ whole genome shotgun (WGS) entry which is preliminary data.</text>
</comment>
<dbReference type="Pfam" id="PF07884">
    <property type="entry name" value="VKOR"/>
    <property type="match status" value="1"/>
</dbReference>
<evidence type="ECO:0000256" key="2">
    <source>
        <dbReference type="ARBA" id="ARBA00006214"/>
    </source>
</evidence>
<evidence type="ECO:0000256" key="8">
    <source>
        <dbReference type="ARBA" id="ARBA00023157"/>
    </source>
</evidence>
<evidence type="ECO:0000256" key="6">
    <source>
        <dbReference type="ARBA" id="ARBA00023002"/>
    </source>
</evidence>
<dbReference type="Proteomes" id="UP000722125">
    <property type="component" value="Unassembled WGS sequence"/>
</dbReference>
<keyword evidence="7 11" id="KW-0472">Membrane</keyword>
<feature type="transmembrane region" description="Helical" evidence="11">
    <location>
        <begin position="159"/>
        <end position="182"/>
    </location>
</feature>
<accession>A0ABS5TUD3</accession>
<proteinExistence type="inferred from homology"/>
<evidence type="ECO:0000256" key="5">
    <source>
        <dbReference type="ARBA" id="ARBA00022989"/>
    </source>
</evidence>
<feature type="domain" description="Vitamin K epoxide reductase" evidence="12">
    <location>
        <begin position="97"/>
        <end position="236"/>
    </location>
</feature>
<evidence type="ECO:0000256" key="10">
    <source>
        <dbReference type="SAM" id="MobiDB-lite"/>
    </source>
</evidence>
<feature type="transmembrane region" description="Helical" evidence="11">
    <location>
        <begin position="100"/>
        <end position="120"/>
    </location>
</feature>
<evidence type="ECO:0000259" key="12">
    <source>
        <dbReference type="SMART" id="SM00756"/>
    </source>
</evidence>